<dbReference type="RefSeq" id="WP_377584264.1">
    <property type="nucleotide sequence ID" value="NZ_JBHTKA010000013.1"/>
</dbReference>
<reference evidence="2" key="1">
    <citation type="journal article" date="2019" name="Int. J. Syst. Evol. Microbiol.">
        <title>The Global Catalogue of Microorganisms (GCM) 10K type strain sequencing project: providing services to taxonomists for standard genome sequencing and annotation.</title>
        <authorList>
            <consortium name="The Broad Institute Genomics Platform"/>
            <consortium name="The Broad Institute Genome Sequencing Center for Infectious Disease"/>
            <person name="Wu L."/>
            <person name="Ma J."/>
        </authorList>
    </citation>
    <scope>NUCLEOTIDE SEQUENCE [LARGE SCALE GENOMIC DNA]</scope>
    <source>
        <strain evidence="2">CCUG 58938</strain>
    </source>
</reference>
<dbReference type="Proteomes" id="UP001597112">
    <property type="component" value="Unassembled WGS sequence"/>
</dbReference>
<dbReference type="EMBL" id="JBHTKA010000013">
    <property type="protein sequence ID" value="MFD1002714.1"/>
    <property type="molecule type" value="Genomic_DNA"/>
</dbReference>
<accession>A0ABW3KAH5</accession>
<keyword evidence="2" id="KW-1185">Reference proteome</keyword>
<sequence>MKTFCNEVVADIKAAKNEAELIKVISYSMSRIRHDKNTEHEFRYINDIIGALRNIDLAVAPDTPNNIKLAIAILRQFLKENSERIS</sequence>
<proteinExistence type="predicted"/>
<organism evidence="1 2">
    <name type="scientific">Ohtaekwangia kribbensis</name>
    <dbReference type="NCBI Taxonomy" id="688913"/>
    <lineage>
        <taxon>Bacteria</taxon>
        <taxon>Pseudomonadati</taxon>
        <taxon>Bacteroidota</taxon>
        <taxon>Cytophagia</taxon>
        <taxon>Cytophagales</taxon>
        <taxon>Fulvivirgaceae</taxon>
        <taxon>Ohtaekwangia</taxon>
    </lineage>
</organism>
<comment type="caution">
    <text evidence="1">The sequence shown here is derived from an EMBL/GenBank/DDBJ whole genome shotgun (WGS) entry which is preliminary data.</text>
</comment>
<gene>
    <name evidence="1" type="ORF">ACFQ21_25540</name>
</gene>
<protein>
    <submittedName>
        <fullName evidence="1">Uncharacterized protein</fullName>
    </submittedName>
</protein>
<name>A0ABW3KAH5_9BACT</name>
<evidence type="ECO:0000313" key="2">
    <source>
        <dbReference type="Proteomes" id="UP001597112"/>
    </source>
</evidence>
<evidence type="ECO:0000313" key="1">
    <source>
        <dbReference type="EMBL" id="MFD1002714.1"/>
    </source>
</evidence>